<keyword evidence="2" id="KW-0969">Cilium</keyword>
<dbReference type="Proteomes" id="UP000285908">
    <property type="component" value="Unassembled WGS sequence"/>
</dbReference>
<gene>
    <name evidence="2" type="ORF">EKE94_10805</name>
</gene>
<protein>
    <submittedName>
        <fullName evidence="2">Flagellar biosynthesis protein FlgJ</fullName>
    </submittedName>
</protein>
<proteinExistence type="predicted"/>
<name>A0A438AHQ9_9RHOB</name>
<reference evidence="2 3" key="1">
    <citation type="submission" date="2018-11" db="EMBL/GenBank/DDBJ databases">
        <title>Mesobaculum littorinae gen. nov., sp. nov., isolated from Littorina scabra that represents a novel genus of the order Rhodobacteraceae.</title>
        <authorList>
            <person name="Li F."/>
        </authorList>
    </citation>
    <scope>NUCLEOTIDE SEQUENCE [LARGE SCALE GENOMIC DNA]</scope>
    <source>
        <strain evidence="2 3">M0103</strain>
    </source>
</reference>
<evidence type="ECO:0000313" key="2">
    <source>
        <dbReference type="EMBL" id="RVV98236.1"/>
    </source>
</evidence>
<dbReference type="EMBL" id="RQXX01000003">
    <property type="protein sequence ID" value="RVV98236.1"/>
    <property type="molecule type" value="Genomic_DNA"/>
</dbReference>
<keyword evidence="2" id="KW-0966">Cell projection</keyword>
<dbReference type="Pfam" id="PF10135">
    <property type="entry name" value="Rod-binding"/>
    <property type="match status" value="1"/>
</dbReference>
<comment type="caution">
    <text evidence="2">The sequence shown here is derived from an EMBL/GenBank/DDBJ whole genome shotgun (WGS) entry which is preliminary data.</text>
</comment>
<sequence length="88" mass="9028">MPQAAPAGRPPSDDHPALRSAAEALETQFLTEMLKAAGLGETPESFGGGAGESQFASFLRQEQAERIVQAGGIGLAESIFASLAERAG</sequence>
<accession>A0A438AHQ9</accession>
<keyword evidence="2" id="KW-0282">Flagellum</keyword>
<organism evidence="2 3">
    <name type="scientific">Mesobaculum littorinae</name>
    <dbReference type="NCBI Taxonomy" id="2486419"/>
    <lineage>
        <taxon>Bacteria</taxon>
        <taxon>Pseudomonadati</taxon>
        <taxon>Pseudomonadota</taxon>
        <taxon>Alphaproteobacteria</taxon>
        <taxon>Rhodobacterales</taxon>
        <taxon>Roseobacteraceae</taxon>
        <taxon>Mesobaculum</taxon>
    </lineage>
</organism>
<dbReference type="AlphaFoldDB" id="A0A438AHQ9"/>
<dbReference type="OrthoDB" id="7690273at2"/>
<evidence type="ECO:0000259" key="1">
    <source>
        <dbReference type="Pfam" id="PF10135"/>
    </source>
</evidence>
<keyword evidence="3" id="KW-1185">Reference proteome</keyword>
<dbReference type="InterPro" id="IPR019301">
    <property type="entry name" value="Flagellar_prot_FlgJ_N"/>
</dbReference>
<evidence type="ECO:0000313" key="3">
    <source>
        <dbReference type="Proteomes" id="UP000285908"/>
    </source>
</evidence>
<feature type="domain" description="Flagellar protein FlgJ N-terminal" evidence="1">
    <location>
        <begin position="33"/>
        <end position="80"/>
    </location>
</feature>